<dbReference type="InterPro" id="IPR002611">
    <property type="entry name" value="IstB_ATP-bd"/>
</dbReference>
<organism evidence="2 3">
    <name type="scientific">Serratia odorifera</name>
    <dbReference type="NCBI Taxonomy" id="618"/>
    <lineage>
        <taxon>Bacteria</taxon>
        <taxon>Pseudomonadati</taxon>
        <taxon>Pseudomonadota</taxon>
        <taxon>Gammaproteobacteria</taxon>
        <taxon>Enterobacterales</taxon>
        <taxon>Yersiniaceae</taxon>
        <taxon>Serratia</taxon>
    </lineage>
</organism>
<proteinExistence type="predicted"/>
<name>A0A3S4ETJ8_SEROD</name>
<dbReference type="SUPFAM" id="SSF52540">
    <property type="entry name" value="P-loop containing nucleoside triphosphate hydrolases"/>
    <property type="match status" value="1"/>
</dbReference>
<dbReference type="AlphaFoldDB" id="A0A3S4ETJ8"/>
<dbReference type="PANTHER" id="PTHR30050">
    <property type="entry name" value="CHROMOSOMAL REPLICATION INITIATOR PROTEIN DNAA"/>
    <property type="match status" value="1"/>
</dbReference>
<reference evidence="2 3" key="1">
    <citation type="submission" date="2018-12" db="EMBL/GenBank/DDBJ databases">
        <authorList>
            <consortium name="Pathogen Informatics"/>
        </authorList>
    </citation>
    <scope>NUCLEOTIDE SEQUENCE [LARGE SCALE GENOMIC DNA]</scope>
    <source>
        <strain evidence="2 3">NCTC11214</strain>
    </source>
</reference>
<dbReference type="PANTHER" id="PTHR30050:SF4">
    <property type="entry name" value="ATP-BINDING PROTEIN RV3427C IN INSERTION SEQUENCE-RELATED"/>
    <property type="match status" value="1"/>
</dbReference>
<sequence>MFNFEQNKNRLELKRRSQELADELDFSLDGQIPPHYANWEKQIQTVMCETHGQYQQIALIGPEYRGRAGRKTSQCPECLRAELSDIELALRRLRVESLLDDAGIAPRFQHCEFSNYHPVNATAANNLAICERYAQSWEAILKAGTGLVMTGSCGTGKNHLAVSMTKRIIRDHLADVEITDVMRLTREVKSTWRNGAERTETEVLNHYATLDLLIIDEVGVQFGTPAELAILQEIVNARYENILPTILISNLTFDQLKAFVGDRIVDRVTDGGSNRLVFDWPSYRSNKGGTAA</sequence>
<evidence type="ECO:0000313" key="2">
    <source>
        <dbReference type="EMBL" id="VDZ56641.1"/>
    </source>
</evidence>
<gene>
    <name evidence="2" type="primary">dnaC_4</name>
    <name evidence="2" type="ORF">NCTC11214_02174</name>
</gene>
<dbReference type="KEGG" id="sof:NCTC11214_02174"/>
<dbReference type="Proteomes" id="UP000281391">
    <property type="component" value="Chromosome"/>
</dbReference>
<dbReference type="EMBL" id="LR134117">
    <property type="protein sequence ID" value="VDZ56641.1"/>
    <property type="molecule type" value="Genomic_DNA"/>
</dbReference>
<accession>A0A3S4ETJ8</accession>
<dbReference type="RefSeq" id="WP_004957914.1">
    <property type="nucleotide sequence ID" value="NZ_LR134117.1"/>
</dbReference>
<dbReference type="GO" id="GO:0005524">
    <property type="term" value="F:ATP binding"/>
    <property type="evidence" value="ECO:0007669"/>
    <property type="project" value="InterPro"/>
</dbReference>
<protein>
    <submittedName>
        <fullName evidence="2">DNA replication protein dnaC</fullName>
    </submittedName>
</protein>
<dbReference type="Gene3D" id="3.40.50.300">
    <property type="entry name" value="P-loop containing nucleotide triphosphate hydrolases"/>
    <property type="match status" value="1"/>
</dbReference>
<evidence type="ECO:0000259" key="1">
    <source>
        <dbReference type="Pfam" id="PF01695"/>
    </source>
</evidence>
<feature type="domain" description="IstB-like ATP-binding" evidence="1">
    <location>
        <begin position="142"/>
        <end position="264"/>
    </location>
</feature>
<dbReference type="GO" id="GO:0006260">
    <property type="term" value="P:DNA replication"/>
    <property type="evidence" value="ECO:0007669"/>
    <property type="project" value="TreeGrafter"/>
</dbReference>
<dbReference type="InterPro" id="IPR027417">
    <property type="entry name" value="P-loop_NTPase"/>
</dbReference>
<dbReference type="Pfam" id="PF01695">
    <property type="entry name" value="IstB_IS21"/>
    <property type="match status" value="1"/>
</dbReference>
<evidence type="ECO:0000313" key="3">
    <source>
        <dbReference type="Proteomes" id="UP000281391"/>
    </source>
</evidence>